<dbReference type="CDD" id="cd06257">
    <property type="entry name" value="DnaJ"/>
    <property type="match status" value="1"/>
</dbReference>
<evidence type="ECO:0000313" key="3">
    <source>
        <dbReference type="Proteomes" id="UP000599312"/>
    </source>
</evidence>
<dbReference type="AlphaFoldDB" id="A0A931BKT9"/>
<dbReference type="Pfam" id="PF00226">
    <property type="entry name" value="DnaJ"/>
    <property type="match status" value="1"/>
</dbReference>
<feature type="domain" description="J" evidence="1">
    <location>
        <begin position="151"/>
        <end position="208"/>
    </location>
</feature>
<dbReference type="EMBL" id="JADQDO010000002">
    <property type="protein sequence ID" value="MBF9232842.1"/>
    <property type="molecule type" value="Genomic_DNA"/>
</dbReference>
<keyword evidence="3" id="KW-1185">Reference proteome</keyword>
<organism evidence="2 3">
    <name type="scientific">Microvirga alba</name>
    <dbReference type="NCBI Taxonomy" id="2791025"/>
    <lineage>
        <taxon>Bacteria</taxon>
        <taxon>Pseudomonadati</taxon>
        <taxon>Pseudomonadota</taxon>
        <taxon>Alphaproteobacteria</taxon>
        <taxon>Hyphomicrobiales</taxon>
        <taxon>Methylobacteriaceae</taxon>
        <taxon>Microvirga</taxon>
    </lineage>
</organism>
<comment type="caution">
    <text evidence="2">The sequence shown here is derived from an EMBL/GenBank/DDBJ whole genome shotgun (WGS) entry which is preliminary data.</text>
</comment>
<evidence type="ECO:0000313" key="2">
    <source>
        <dbReference type="EMBL" id="MBF9232842.1"/>
    </source>
</evidence>
<dbReference type="SUPFAM" id="SSF46565">
    <property type="entry name" value="Chaperone J-domain"/>
    <property type="match status" value="1"/>
</dbReference>
<proteinExistence type="predicted"/>
<dbReference type="PROSITE" id="PS50076">
    <property type="entry name" value="DNAJ_2"/>
    <property type="match status" value="1"/>
</dbReference>
<reference evidence="2" key="1">
    <citation type="submission" date="2020-11" db="EMBL/GenBank/DDBJ databases">
        <authorList>
            <person name="Kim M.K."/>
        </authorList>
    </citation>
    <scope>NUCLEOTIDE SEQUENCE</scope>
    <source>
        <strain evidence="2">BT350</strain>
    </source>
</reference>
<name>A0A931BKT9_9HYPH</name>
<dbReference type="InterPro" id="IPR036869">
    <property type="entry name" value="J_dom_sf"/>
</dbReference>
<dbReference type="PRINTS" id="PR00625">
    <property type="entry name" value="JDOMAIN"/>
</dbReference>
<dbReference type="Proteomes" id="UP000599312">
    <property type="component" value="Unassembled WGS sequence"/>
</dbReference>
<evidence type="ECO:0000259" key="1">
    <source>
        <dbReference type="PROSITE" id="PS50076"/>
    </source>
</evidence>
<protein>
    <submittedName>
        <fullName evidence="2">DnaJ domain-containing protein</fullName>
    </submittedName>
</protein>
<accession>A0A931BKT9</accession>
<dbReference type="InterPro" id="IPR001623">
    <property type="entry name" value="DnaJ_domain"/>
</dbReference>
<dbReference type="Gene3D" id="1.10.287.110">
    <property type="entry name" value="DnaJ domain"/>
    <property type="match status" value="1"/>
</dbReference>
<gene>
    <name evidence="2" type="ORF">I2H38_05555</name>
</gene>
<sequence length="209" mass="23398">MDLNSPLFDSIRIKPSCDEPRETNGPVCEHPSCKAEGMYRAPKGREHEGQYWRFCLAHVREYNASYNYFSGMSDNAVAAYQKDAIIGHRPTWAMGVNSAAKAEGEGVKAEPRDWAYFDPLGVLNGADFRQGRQRRTPAEPKKPRYTGQVRRALDILGLDETADGPAIKAQYKALVKRFHPDANGGDRSFEERLRDIIKAHDALKTAGLC</sequence>
<dbReference type="RefSeq" id="WP_196270834.1">
    <property type="nucleotide sequence ID" value="NZ_JADQDO010000002.1"/>
</dbReference>
<dbReference type="SMART" id="SM00271">
    <property type="entry name" value="DnaJ"/>
    <property type="match status" value="1"/>
</dbReference>